<organism evidence="12 13">
    <name type="scientific">Streptococcus pluranimalium</name>
    <dbReference type="NCBI Taxonomy" id="82348"/>
    <lineage>
        <taxon>Bacteria</taxon>
        <taxon>Bacillati</taxon>
        <taxon>Bacillota</taxon>
        <taxon>Bacilli</taxon>
        <taxon>Lactobacillales</taxon>
        <taxon>Streptococcaceae</taxon>
        <taxon>Streptococcus</taxon>
    </lineage>
</organism>
<dbReference type="OrthoDB" id="9778595at2"/>
<evidence type="ECO:0000256" key="11">
    <source>
        <dbReference type="PIRSR" id="PIRSR006268-2"/>
    </source>
</evidence>
<keyword evidence="5 10" id="KW-0479">Metal-binding</keyword>
<accession>A0A2L0D4H6</accession>
<evidence type="ECO:0000256" key="2">
    <source>
        <dbReference type="ARBA" id="ARBA00016337"/>
    </source>
</evidence>
<dbReference type="EMBL" id="CP025536">
    <property type="protein sequence ID" value="AUW96550.1"/>
    <property type="molecule type" value="Genomic_DNA"/>
</dbReference>
<dbReference type="GO" id="GO:0016740">
    <property type="term" value="F:transferase activity"/>
    <property type="evidence" value="ECO:0007669"/>
    <property type="project" value="UniProtKB-UniRule"/>
</dbReference>
<dbReference type="Proteomes" id="UP000238956">
    <property type="component" value="Chromosome"/>
</dbReference>
<protein>
    <recommendedName>
        <fullName evidence="2 10">FAD:protein FMN transferase</fullName>
        <ecNumber evidence="1 10">2.7.1.180</ecNumber>
    </recommendedName>
    <alternativeName>
        <fullName evidence="8 10">Flavin transferase</fullName>
    </alternativeName>
</protein>
<dbReference type="PANTHER" id="PTHR30040:SF2">
    <property type="entry name" value="FAD:PROTEIN FMN TRANSFERASE"/>
    <property type="match status" value="1"/>
</dbReference>
<feature type="binding site" evidence="11">
    <location>
        <position position="267"/>
    </location>
    <ligand>
        <name>Mg(2+)</name>
        <dbReference type="ChEBI" id="CHEBI:18420"/>
    </ligand>
</feature>
<evidence type="ECO:0000256" key="4">
    <source>
        <dbReference type="ARBA" id="ARBA00022679"/>
    </source>
</evidence>
<evidence type="ECO:0000256" key="3">
    <source>
        <dbReference type="ARBA" id="ARBA00022630"/>
    </source>
</evidence>
<dbReference type="Gene3D" id="3.10.520.10">
    <property type="entry name" value="ApbE-like domains"/>
    <property type="match status" value="1"/>
</dbReference>
<evidence type="ECO:0000256" key="10">
    <source>
        <dbReference type="PIRNR" id="PIRNR006268"/>
    </source>
</evidence>
<comment type="catalytic activity">
    <reaction evidence="9 10">
        <text>L-threonyl-[protein] + FAD = FMN-L-threonyl-[protein] + AMP + H(+)</text>
        <dbReference type="Rhea" id="RHEA:36847"/>
        <dbReference type="Rhea" id="RHEA-COMP:11060"/>
        <dbReference type="Rhea" id="RHEA-COMP:11061"/>
        <dbReference type="ChEBI" id="CHEBI:15378"/>
        <dbReference type="ChEBI" id="CHEBI:30013"/>
        <dbReference type="ChEBI" id="CHEBI:57692"/>
        <dbReference type="ChEBI" id="CHEBI:74257"/>
        <dbReference type="ChEBI" id="CHEBI:456215"/>
        <dbReference type="EC" id="2.7.1.180"/>
    </reaction>
</comment>
<dbReference type="InterPro" id="IPR003374">
    <property type="entry name" value="ApbE-like_sf"/>
</dbReference>
<keyword evidence="4 10" id="KW-0808">Transferase</keyword>
<reference evidence="12 13" key="2">
    <citation type="submission" date="2018-02" db="EMBL/GenBank/DDBJ databases">
        <title>Whole genome sequencing analysis of Streptococcus pluranimalium isolated from cattle infected mastitis in China.</title>
        <authorList>
            <person name="Zhang J.-R."/>
            <person name="Hu G.-Z."/>
        </authorList>
    </citation>
    <scope>NUCLEOTIDE SEQUENCE [LARGE SCALE GENOMIC DNA]</scope>
    <source>
        <strain evidence="12 13">TH11417</strain>
    </source>
</reference>
<evidence type="ECO:0000313" key="13">
    <source>
        <dbReference type="Proteomes" id="UP000238956"/>
    </source>
</evidence>
<proteinExistence type="inferred from homology"/>
<dbReference type="SUPFAM" id="SSF143631">
    <property type="entry name" value="ApbE-like"/>
    <property type="match status" value="1"/>
</dbReference>
<reference evidence="12 13" key="1">
    <citation type="submission" date="2017-12" db="EMBL/GenBank/DDBJ databases">
        <authorList>
            <person name="Hurst M.R.H."/>
        </authorList>
    </citation>
    <scope>NUCLEOTIDE SEQUENCE [LARGE SCALE GENOMIC DNA]</scope>
    <source>
        <strain evidence="12 13">TH11417</strain>
    </source>
</reference>
<comment type="cofactor">
    <cofactor evidence="11">
        <name>Mg(2+)</name>
        <dbReference type="ChEBI" id="CHEBI:18420"/>
    </cofactor>
    <cofactor evidence="11">
        <name>Mn(2+)</name>
        <dbReference type="ChEBI" id="CHEBI:29035"/>
    </cofactor>
    <text evidence="11">Magnesium. Can also use manganese.</text>
</comment>
<dbReference type="InterPro" id="IPR024932">
    <property type="entry name" value="ApbE"/>
</dbReference>
<feature type="binding site" evidence="11">
    <location>
        <position position="147"/>
    </location>
    <ligand>
        <name>Mg(2+)</name>
        <dbReference type="ChEBI" id="CHEBI:18420"/>
    </ligand>
</feature>
<sequence>MSLKSHSLRLMGTTIDLLVDSPIAEILIDDCVNLLHLYNKRFSANDETSELMTVNLNAGIKPTQVTSELLELISLGKEHSLAEPSHLNIAIGPLVNAWRIGFSDAHVPEHATIENTLSLIAPRQIIINPDEETVFLAKKGMRIDLGAIAKGYIADRVIDYLKRKNVTAAMINLGGNVLTYGPNRNRSDNKWYIGIQHPELERGNNVGIIKVDNQSVVTSGIYERKLVHDGKTYHHIFDPRTGYPIETEMASITIVADLSVDCEIWTTRLFGLPIIEAMMIIERTVGIEGIIITKDHRIAISQGLRSKYQSLY</sequence>
<name>A0A2L0D4H6_9STRE</name>
<keyword evidence="7 10" id="KW-0460">Magnesium</keyword>
<dbReference type="PANTHER" id="PTHR30040">
    <property type="entry name" value="THIAMINE BIOSYNTHESIS LIPOPROTEIN APBE"/>
    <property type="match status" value="1"/>
</dbReference>
<dbReference type="EC" id="2.7.1.180" evidence="1 10"/>
<dbReference type="GO" id="GO:0046872">
    <property type="term" value="F:metal ion binding"/>
    <property type="evidence" value="ECO:0007669"/>
    <property type="project" value="UniProtKB-UniRule"/>
</dbReference>
<evidence type="ECO:0000256" key="9">
    <source>
        <dbReference type="ARBA" id="ARBA00048540"/>
    </source>
</evidence>
<dbReference type="PIRSF" id="PIRSF006268">
    <property type="entry name" value="ApbE"/>
    <property type="match status" value="1"/>
</dbReference>
<evidence type="ECO:0000256" key="6">
    <source>
        <dbReference type="ARBA" id="ARBA00022827"/>
    </source>
</evidence>
<dbReference type="RefSeq" id="WP_104967877.1">
    <property type="nucleotide sequence ID" value="NZ_CP025536.1"/>
</dbReference>
<evidence type="ECO:0000256" key="5">
    <source>
        <dbReference type="ARBA" id="ARBA00022723"/>
    </source>
</evidence>
<keyword evidence="13" id="KW-1185">Reference proteome</keyword>
<evidence type="ECO:0000256" key="8">
    <source>
        <dbReference type="ARBA" id="ARBA00031306"/>
    </source>
</evidence>
<evidence type="ECO:0000313" key="12">
    <source>
        <dbReference type="EMBL" id="AUW96550.1"/>
    </source>
</evidence>
<keyword evidence="3 10" id="KW-0285">Flavoprotein</keyword>
<keyword evidence="6 10" id="KW-0274">FAD</keyword>
<gene>
    <name evidence="12" type="ORF">C0J00_05250</name>
</gene>
<comment type="similarity">
    <text evidence="10">Belongs to the ApbE family.</text>
</comment>
<evidence type="ECO:0000256" key="1">
    <source>
        <dbReference type="ARBA" id="ARBA00011955"/>
    </source>
</evidence>
<dbReference type="KEGG" id="splr:C0J00_05250"/>
<dbReference type="AlphaFoldDB" id="A0A2L0D4H6"/>
<dbReference type="Pfam" id="PF02424">
    <property type="entry name" value="ApbE"/>
    <property type="match status" value="1"/>
</dbReference>
<dbReference type="GeneID" id="98393312"/>
<evidence type="ECO:0000256" key="7">
    <source>
        <dbReference type="ARBA" id="ARBA00022842"/>
    </source>
</evidence>